<reference evidence="2" key="1">
    <citation type="submission" date="2021-01" db="EMBL/GenBank/DDBJ databases">
        <authorList>
            <person name="Corre E."/>
            <person name="Pelletier E."/>
            <person name="Niang G."/>
            <person name="Scheremetjew M."/>
            <person name="Finn R."/>
            <person name="Kale V."/>
            <person name="Holt S."/>
            <person name="Cochrane G."/>
            <person name="Meng A."/>
            <person name="Brown T."/>
            <person name="Cohen L."/>
        </authorList>
    </citation>
    <scope>NUCLEOTIDE SEQUENCE</scope>
    <source>
        <strain evidence="2">OF101</strain>
    </source>
</reference>
<dbReference type="AlphaFoldDB" id="A0A7S1PLM7"/>
<dbReference type="EMBL" id="HBGE01001867">
    <property type="protein sequence ID" value="CAD9087593.1"/>
    <property type="molecule type" value="Transcribed_RNA"/>
</dbReference>
<feature type="region of interest" description="Disordered" evidence="1">
    <location>
        <begin position="1"/>
        <end position="58"/>
    </location>
</feature>
<accession>A0A7S1PLM7</accession>
<evidence type="ECO:0000256" key="1">
    <source>
        <dbReference type="SAM" id="MobiDB-lite"/>
    </source>
</evidence>
<proteinExistence type="predicted"/>
<gene>
    <name evidence="2" type="ORF">ACAT0790_LOCUS1137</name>
</gene>
<feature type="compositionally biased region" description="Polar residues" evidence="1">
    <location>
        <begin position="21"/>
        <end position="34"/>
    </location>
</feature>
<feature type="compositionally biased region" description="Low complexity" evidence="1">
    <location>
        <begin position="201"/>
        <end position="212"/>
    </location>
</feature>
<evidence type="ECO:0000313" key="2">
    <source>
        <dbReference type="EMBL" id="CAD9087593.1"/>
    </source>
</evidence>
<feature type="region of interest" description="Disordered" evidence="1">
    <location>
        <begin position="198"/>
        <end position="248"/>
    </location>
</feature>
<name>A0A7S1PLM7_ALECA</name>
<protein>
    <submittedName>
        <fullName evidence="2">Uncharacterized protein</fullName>
    </submittedName>
</protein>
<sequence length="301" mass="32721">MPWASSAAARTEGGPRLTPRPTATTGGMWVSSSGEEVVRTPASTPSVSARARPSGQRVNPAKVIVSDEEDPEGDVVNNVKELQRTDPVAREQWGLYCETLGGGIRDPSKHPSSFVQNFLTEYESGVRHDAFPQDGQATNLTDIVKEGQRRSTHWKQAWQLYCQTYGGGVNDPLKHDRQFIIAFLDFLGQHGVGAFGPLLGTSTTTPSAPTSTDGERPSKRPKPTVSPVLTGFGTGGLTVPNNSGDPEKDSLVMKIKAFQRSGEAQRQMWWDYCDERLSGIRDPAKHDKTILEAFISLNAAT</sequence>
<organism evidence="2">
    <name type="scientific">Alexandrium catenella</name>
    <name type="common">Red tide dinoflagellate</name>
    <name type="synonym">Gonyaulax catenella</name>
    <dbReference type="NCBI Taxonomy" id="2925"/>
    <lineage>
        <taxon>Eukaryota</taxon>
        <taxon>Sar</taxon>
        <taxon>Alveolata</taxon>
        <taxon>Dinophyceae</taxon>
        <taxon>Gonyaulacales</taxon>
        <taxon>Pyrocystaceae</taxon>
        <taxon>Alexandrium</taxon>
    </lineage>
</organism>